<sequence length="360" mass="38378">MTTIPTSSTAQVIPGQGAMAAPDGAKPAKAKRQRFLFLKNKKALFGLIILGLYVLFAIIGPWITPYDPDARSNDLIQPPSADHWFGTTHLGQDVFSQVLDGTRPVVFVGFLAGAIATVLSVIIGITAGYLGGKTDDALSALSNVFLVIPAVPLMIIITSILDSASNLLIALIIGLTSWSWNARVLRAQTLSLRRRDYIEASRATGEKTWRIVGFELLPNLTAVIASGFIGTVIFAVLSLITLAFIGIVSAAGWNWGTILFWAQGQQALAQGAWWWFVPAGLAIAFLGTALSLINFAIDEFVSPRLRSAGKTKLKTASGGTVRMRIGFTPVLSNSAEPHTQARAIPINTDGATPVARKVGK</sequence>
<reference evidence="9 10" key="1">
    <citation type="submission" date="2021-01" db="EMBL/GenBank/DDBJ databases">
        <title>Actinoplanes sp. nov. LDG1-06 isolated from lichen.</title>
        <authorList>
            <person name="Saeng-In P."/>
            <person name="Phongsopitanun W."/>
            <person name="Kanchanasin P."/>
            <person name="Yuki M."/>
            <person name="Kudo T."/>
            <person name="Ohkuma M."/>
            <person name="Tanasupawat S."/>
        </authorList>
    </citation>
    <scope>NUCLEOTIDE SEQUENCE [LARGE SCALE GENOMIC DNA]</scope>
    <source>
        <strain evidence="9 10">LDG1-06</strain>
    </source>
</reference>
<evidence type="ECO:0000313" key="9">
    <source>
        <dbReference type="EMBL" id="MBM2621556.1"/>
    </source>
</evidence>
<evidence type="ECO:0000259" key="8">
    <source>
        <dbReference type="PROSITE" id="PS50928"/>
    </source>
</evidence>
<dbReference type="Proteomes" id="UP000632138">
    <property type="component" value="Unassembled WGS sequence"/>
</dbReference>
<dbReference type="InterPro" id="IPR035906">
    <property type="entry name" value="MetI-like_sf"/>
</dbReference>
<evidence type="ECO:0000313" key="10">
    <source>
        <dbReference type="Proteomes" id="UP000632138"/>
    </source>
</evidence>
<dbReference type="PROSITE" id="PS50928">
    <property type="entry name" value="ABC_TM1"/>
    <property type="match status" value="1"/>
</dbReference>
<dbReference type="CDD" id="cd06261">
    <property type="entry name" value="TM_PBP2"/>
    <property type="match status" value="1"/>
</dbReference>
<dbReference type="PANTHER" id="PTHR43386">
    <property type="entry name" value="OLIGOPEPTIDE TRANSPORT SYSTEM PERMEASE PROTEIN APPC"/>
    <property type="match status" value="1"/>
</dbReference>
<comment type="similarity">
    <text evidence="7">Belongs to the binding-protein-dependent transport system permease family.</text>
</comment>
<keyword evidence="4 7" id="KW-0812">Transmembrane</keyword>
<keyword evidence="3" id="KW-1003">Cell membrane</keyword>
<feature type="domain" description="ABC transmembrane type-1" evidence="8">
    <location>
        <begin position="106"/>
        <end position="294"/>
    </location>
</feature>
<dbReference type="Pfam" id="PF12911">
    <property type="entry name" value="OppC_N"/>
    <property type="match status" value="1"/>
</dbReference>
<feature type="transmembrane region" description="Helical" evidence="7">
    <location>
        <begin position="43"/>
        <end position="63"/>
    </location>
</feature>
<comment type="caution">
    <text evidence="9">The sequence shown here is derived from an EMBL/GenBank/DDBJ whole genome shotgun (WGS) entry which is preliminary data.</text>
</comment>
<dbReference type="InterPro" id="IPR050366">
    <property type="entry name" value="BP-dependent_transpt_permease"/>
</dbReference>
<keyword evidence="6 7" id="KW-0472">Membrane</keyword>
<dbReference type="EMBL" id="JAENHP010000020">
    <property type="protein sequence ID" value="MBM2621556.1"/>
    <property type="molecule type" value="Genomic_DNA"/>
</dbReference>
<keyword evidence="5 7" id="KW-1133">Transmembrane helix</keyword>
<accession>A0ABS2AP50</accession>
<keyword evidence="2 7" id="KW-0813">Transport</keyword>
<organism evidence="9 10">
    <name type="scientific">Paractinoplanes ovalisporus</name>
    <dbReference type="NCBI Taxonomy" id="2810368"/>
    <lineage>
        <taxon>Bacteria</taxon>
        <taxon>Bacillati</taxon>
        <taxon>Actinomycetota</taxon>
        <taxon>Actinomycetes</taxon>
        <taxon>Micromonosporales</taxon>
        <taxon>Micromonosporaceae</taxon>
        <taxon>Paractinoplanes</taxon>
    </lineage>
</organism>
<feature type="transmembrane region" description="Helical" evidence="7">
    <location>
        <begin position="105"/>
        <end position="130"/>
    </location>
</feature>
<evidence type="ECO:0000256" key="2">
    <source>
        <dbReference type="ARBA" id="ARBA00022448"/>
    </source>
</evidence>
<evidence type="ECO:0000256" key="6">
    <source>
        <dbReference type="ARBA" id="ARBA00023136"/>
    </source>
</evidence>
<evidence type="ECO:0000256" key="4">
    <source>
        <dbReference type="ARBA" id="ARBA00022692"/>
    </source>
</evidence>
<proteinExistence type="inferred from homology"/>
<feature type="transmembrane region" description="Helical" evidence="7">
    <location>
        <begin position="220"/>
        <end position="253"/>
    </location>
</feature>
<dbReference type="InterPro" id="IPR000515">
    <property type="entry name" value="MetI-like"/>
</dbReference>
<evidence type="ECO:0000256" key="1">
    <source>
        <dbReference type="ARBA" id="ARBA00004651"/>
    </source>
</evidence>
<dbReference type="PANTHER" id="PTHR43386:SF1">
    <property type="entry name" value="D,D-DIPEPTIDE TRANSPORT SYSTEM PERMEASE PROTEIN DDPC-RELATED"/>
    <property type="match status" value="1"/>
</dbReference>
<dbReference type="Pfam" id="PF00528">
    <property type="entry name" value="BPD_transp_1"/>
    <property type="match status" value="1"/>
</dbReference>
<dbReference type="InterPro" id="IPR025966">
    <property type="entry name" value="OppC_N"/>
</dbReference>
<dbReference type="RefSeq" id="WP_203381530.1">
    <property type="nucleotide sequence ID" value="NZ_JAENHP010000020.1"/>
</dbReference>
<name>A0ABS2AP50_9ACTN</name>
<feature type="transmembrane region" description="Helical" evidence="7">
    <location>
        <begin position="167"/>
        <end position="185"/>
    </location>
</feature>
<feature type="transmembrane region" description="Helical" evidence="7">
    <location>
        <begin position="273"/>
        <end position="297"/>
    </location>
</feature>
<evidence type="ECO:0000256" key="7">
    <source>
        <dbReference type="RuleBase" id="RU363032"/>
    </source>
</evidence>
<evidence type="ECO:0000256" key="5">
    <source>
        <dbReference type="ARBA" id="ARBA00022989"/>
    </source>
</evidence>
<protein>
    <submittedName>
        <fullName evidence="9">ABC transporter permease</fullName>
    </submittedName>
</protein>
<dbReference type="Gene3D" id="1.10.3720.10">
    <property type="entry name" value="MetI-like"/>
    <property type="match status" value="1"/>
</dbReference>
<gene>
    <name evidence="9" type="ORF">JIG36_39230</name>
</gene>
<comment type="subcellular location">
    <subcellularLocation>
        <location evidence="1 7">Cell membrane</location>
        <topology evidence="1 7">Multi-pass membrane protein</topology>
    </subcellularLocation>
</comment>
<evidence type="ECO:0000256" key="3">
    <source>
        <dbReference type="ARBA" id="ARBA00022475"/>
    </source>
</evidence>
<dbReference type="SUPFAM" id="SSF161098">
    <property type="entry name" value="MetI-like"/>
    <property type="match status" value="1"/>
</dbReference>
<keyword evidence="10" id="KW-1185">Reference proteome</keyword>
<feature type="transmembrane region" description="Helical" evidence="7">
    <location>
        <begin position="137"/>
        <end position="161"/>
    </location>
</feature>